<organism evidence="1 2">
    <name type="scientific">Kingdonia uniflora</name>
    <dbReference type="NCBI Taxonomy" id="39325"/>
    <lineage>
        <taxon>Eukaryota</taxon>
        <taxon>Viridiplantae</taxon>
        <taxon>Streptophyta</taxon>
        <taxon>Embryophyta</taxon>
        <taxon>Tracheophyta</taxon>
        <taxon>Spermatophyta</taxon>
        <taxon>Magnoliopsida</taxon>
        <taxon>Ranunculales</taxon>
        <taxon>Circaeasteraceae</taxon>
        <taxon>Kingdonia</taxon>
    </lineage>
</organism>
<name>A0A7J7NUH8_9MAGN</name>
<gene>
    <name evidence="1" type="ORF">GIB67_020186</name>
</gene>
<reference evidence="1 2" key="1">
    <citation type="journal article" date="2020" name="IScience">
        <title>Genome Sequencing of the Endangered Kingdonia uniflora (Circaeasteraceae, Ranunculales) Reveals Potential Mechanisms of Evolutionary Specialization.</title>
        <authorList>
            <person name="Sun Y."/>
            <person name="Deng T."/>
            <person name="Zhang A."/>
            <person name="Moore M.J."/>
            <person name="Landis J.B."/>
            <person name="Lin N."/>
            <person name="Zhang H."/>
            <person name="Zhang X."/>
            <person name="Huang J."/>
            <person name="Zhang X."/>
            <person name="Sun H."/>
            <person name="Wang H."/>
        </authorList>
    </citation>
    <scope>NUCLEOTIDE SEQUENCE [LARGE SCALE GENOMIC DNA]</scope>
    <source>
        <strain evidence="1">TB1705</strain>
        <tissue evidence="1">Leaf</tissue>
    </source>
</reference>
<sequence length="212" mass="24508">MRQQLDLRIINNIQWDPFRNMKDVLKREVVIAGNISRKRVLLQCPFGGYEWYLGDHYWAQLEYRAVPYDPPEKLHCFPTDNLVTSLREAGWIEAQYYIVGHHVDYDAYWSHVSHGALMSDIARCGNIDIPGPGYDFFAMTEGMWKLTLDMTLDLQAQHLHDESRITHLTVNLRRADGRLSQLNEYLDGQGIEVEWEDDEGEAGTSHGRGSRG</sequence>
<comment type="caution">
    <text evidence="1">The sequence shown here is derived from an EMBL/GenBank/DDBJ whole genome shotgun (WGS) entry which is preliminary data.</text>
</comment>
<keyword evidence="2" id="KW-1185">Reference proteome</keyword>
<dbReference type="EMBL" id="JACGCM010000563">
    <property type="protein sequence ID" value="KAF6170624.1"/>
    <property type="molecule type" value="Genomic_DNA"/>
</dbReference>
<dbReference type="Proteomes" id="UP000541444">
    <property type="component" value="Unassembled WGS sequence"/>
</dbReference>
<dbReference type="AlphaFoldDB" id="A0A7J7NUH8"/>
<evidence type="ECO:0000313" key="1">
    <source>
        <dbReference type="EMBL" id="KAF6170624.1"/>
    </source>
</evidence>
<accession>A0A7J7NUH8</accession>
<protein>
    <submittedName>
        <fullName evidence="1">Uncharacterized protein</fullName>
    </submittedName>
</protein>
<proteinExistence type="predicted"/>
<evidence type="ECO:0000313" key="2">
    <source>
        <dbReference type="Proteomes" id="UP000541444"/>
    </source>
</evidence>